<accession>A0AB35U7Z8</accession>
<dbReference type="PANTHER" id="PTHR46566:SF1">
    <property type="entry name" value="1-PHOSPHOFRUCTOKINASE"/>
    <property type="match status" value="1"/>
</dbReference>
<reference evidence="10 11" key="1">
    <citation type="submission" date="2022-03" db="EMBL/GenBank/DDBJ databases">
        <title>Novel taxa within the pig intestine.</title>
        <authorList>
            <person name="Wylensek D."/>
            <person name="Bishof K."/>
            <person name="Afrizal A."/>
            <person name="Clavel T."/>
        </authorList>
    </citation>
    <scope>NUCLEOTIDE SEQUENCE [LARGE SCALE GENOMIC DNA]</scope>
    <source>
        <strain evidence="10 11">CLA-KB-P133</strain>
    </source>
</reference>
<dbReference type="AlphaFoldDB" id="A0AB35U7Z8"/>
<comment type="catalytic activity">
    <reaction evidence="7">
        <text>D-tagatofuranose 6-phosphate + ATP = D-tagatofuranose 1,6-bisphosphate + ADP + H(+)</text>
        <dbReference type="Rhea" id="RHEA:12420"/>
        <dbReference type="ChEBI" id="CHEBI:15378"/>
        <dbReference type="ChEBI" id="CHEBI:30616"/>
        <dbReference type="ChEBI" id="CHEBI:58694"/>
        <dbReference type="ChEBI" id="CHEBI:58695"/>
        <dbReference type="ChEBI" id="CHEBI:456216"/>
        <dbReference type="EC" id="2.7.1.144"/>
    </reaction>
</comment>
<dbReference type="NCBIfam" id="TIGR03828">
    <property type="entry name" value="pfkB"/>
    <property type="match status" value="1"/>
</dbReference>
<name>A0AB35U7Z8_9FIRM</name>
<dbReference type="GO" id="GO:0044281">
    <property type="term" value="P:small molecule metabolic process"/>
    <property type="evidence" value="ECO:0007669"/>
    <property type="project" value="UniProtKB-ARBA"/>
</dbReference>
<dbReference type="GO" id="GO:0016052">
    <property type="term" value="P:carbohydrate catabolic process"/>
    <property type="evidence" value="ECO:0007669"/>
    <property type="project" value="UniProtKB-ARBA"/>
</dbReference>
<keyword evidence="7" id="KW-0423">Lactose metabolism</keyword>
<evidence type="ECO:0000256" key="2">
    <source>
        <dbReference type="ARBA" id="ARBA00022679"/>
    </source>
</evidence>
<dbReference type="CDD" id="cd01164">
    <property type="entry name" value="FruK_PfkB_like"/>
    <property type="match status" value="1"/>
</dbReference>
<dbReference type="SUPFAM" id="SSF53613">
    <property type="entry name" value="Ribokinase-like"/>
    <property type="match status" value="1"/>
</dbReference>
<protein>
    <recommendedName>
        <fullName evidence="7">Tagatose-6-phosphate kinase</fullName>
        <ecNumber evidence="7">2.7.1.144</ecNumber>
    </recommendedName>
</protein>
<dbReference type="InterPro" id="IPR017583">
    <property type="entry name" value="Tagatose/fructose_Pkinase"/>
</dbReference>
<feature type="domain" description="Carbohydrate kinase PfkB" evidence="9">
    <location>
        <begin position="7"/>
        <end position="289"/>
    </location>
</feature>
<dbReference type="NCBIfam" id="TIGR03168">
    <property type="entry name" value="1-PFK"/>
    <property type="match status" value="1"/>
</dbReference>
<evidence type="ECO:0000256" key="8">
    <source>
        <dbReference type="RuleBase" id="RU369061"/>
    </source>
</evidence>
<keyword evidence="4 8" id="KW-0418">Kinase</keyword>
<dbReference type="Pfam" id="PF00294">
    <property type="entry name" value="PfkB"/>
    <property type="match status" value="1"/>
</dbReference>
<evidence type="ECO:0000259" key="9">
    <source>
        <dbReference type="Pfam" id="PF00294"/>
    </source>
</evidence>
<dbReference type="GO" id="GO:0005988">
    <property type="term" value="P:lactose metabolic process"/>
    <property type="evidence" value="ECO:0007669"/>
    <property type="project" value="UniProtKB-KW"/>
</dbReference>
<proteinExistence type="inferred from homology"/>
<keyword evidence="3 7" id="KW-0547">Nucleotide-binding</keyword>
<evidence type="ECO:0000256" key="3">
    <source>
        <dbReference type="ARBA" id="ARBA00022741"/>
    </source>
</evidence>
<dbReference type="EC" id="2.7.1.144" evidence="7"/>
<keyword evidence="2 7" id="KW-0808">Transferase</keyword>
<organism evidence="10 11">
    <name type="scientific">Grylomicrobium aquisgranensis</name>
    <dbReference type="NCBI Taxonomy" id="2926318"/>
    <lineage>
        <taxon>Bacteria</taxon>
        <taxon>Bacillati</taxon>
        <taxon>Bacillota</taxon>
        <taxon>Erysipelotrichia</taxon>
        <taxon>Erysipelotrichales</taxon>
        <taxon>Erysipelotrichaceae</taxon>
        <taxon>Grylomicrobium</taxon>
    </lineage>
</organism>
<evidence type="ECO:0000256" key="5">
    <source>
        <dbReference type="ARBA" id="ARBA00022840"/>
    </source>
</evidence>
<dbReference type="Gene3D" id="3.40.1190.20">
    <property type="match status" value="1"/>
</dbReference>
<dbReference type="InterPro" id="IPR022463">
    <property type="entry name" value="1-PFruKinase"/>
</dbReference>
<dbReference type="GO" id="GO:0009024">
    <property type="term" value="F:tagatose-6-phosphate kinase activity"/>
    <property type="evidence" value="ECO:0007669"/>
    <property type="project" value="UniProtKB-EC"/>
</dbReference>
<evidence type="ECO:0000256" key="7">
    <source>
        <dbReference type="PIRNR" id="PIRNR000535"/>
    </source>
</evidence>
<dbReference type="PANTHER" id="PTHR46566">
    <property type="entry name" value="1-PHOSPHOFRUCTOKINASE-RELATED"/>
    <property type="match status" value="1"/>
</dbReference>
<evidence type="ECO:0000256" key="1">
    <source>
        <dbReference type="ARBA" id="ARBA00005380"/>
    </source>
</evidence>
<comment type="pathway">
    <text evidence="7">Carbohydrate metabolism; D-tagatose 6-phosphate degradation; D-glyceraldehyde 3-phosphate and glycerone phosphate from D-tagatose 6-phosphate: step 1/2.</text>
</comment>
<keyword evidence="5 7" id="KW-0067">ATP-binding</keyword>
<dbReference type="FunFam" id="3.40.1190.20:FF:000001">
    <property type="entry name" value="Phosphofructokinase"/>
    <property type="match status" value="1"/>
</dbReference>
<dbReference type="GO" id="GO:0008662">
    <property type="term" value="F:1-phosphofructokinase activity"/>
    <property type="evidence" value="ECO:0007669"/>
    <property type="project" value="UniProtKB-UniRule"/>
</dbReference>
<sequence length="306" mass="32081">MICTVTLNPALDDVMQVAHFRKGQLNRAESSQLFPGGKGINVSLVLQQLGIRSTALGFAAGDTGVMLENMLAKTGMHCDLIHVAEGSTRINIKIHDDDDTEINGPGPLVTESDLQALLKQISALHREDILVLSGSAAPGLDDDVYARMMQAAPKGMKVIVDAEKKLLEPALSCKPFLIKPNKPEMESLLGHSIASREDLLEGAASLQDKGAVNVLVSLGKDGAFLMDENGMPHERKAASGKVLNPTGAGDSMVAGFLAGYLQQNDYGAALTLGTACGGATAFSSGLCTAEKINDVLAQMAVQEAEG</sequence>
<comment type="function">
    <text evidence="8">Catalyzes the ATP-dependent phosphorylation of fructose-l-phosphate to fructose-l,6-bisphosphate.</text>
</comment>
<dbReference type="InterPro" id="IPR029056">
    <property type="entry name" value="Ribokinase-like"/>
</dbReference>
<dbReference type="PIRSF" id="PIRSF000535">
    <property type="entry name" value="1PFK/6PFK/LacC"/>
    <property type="match status" value="1"/>
</dbReference>
<gene>
    <name evidence="10" type="primary">pfkB</name>
    <name evidence="10" type="ORF">MOZ60_04735</name>
</gene>
<dbReference type="InterPro" id="IPR011611">
    <property type="entry name" value="PfkB_dom"/>
</dbReference>
<evidence type="ECO:0000256" key="4">
    <source>
        <dbReference type="ARBA" id="ARBA00022777"/>
    </source>
</evidence>
<dbReference type="Proteomes" id="UP001286174">
    <property type="component" value="Unassembled WGS sequence"/>
</dbReference>
<dbReference type="EMBL" id="JALBUR010000008">
    <property type="protein sequence ID" value="MDX8419399.1"/>
    <property type="molecule type" value="Genomic_DNA"/>
</dbReference>
<dbReference type="GO" id="GO:0005524">
    <property type="term" value="F:ATP binding"/>
    <property type="evidence" value="ECO:0007669"/>
    <property type="project" value="UniProtKB-UniRule"/>
</dbReference>
<dbReference type="InterPro" id="IPR002173">
    <property type="entry name" value="Carboh/pur_kinase_PfkB_CS"/>
</dbReference>
<keyword evidence="11" id="KW-1185">Reference proteome</keyword>
<evidence type="ECO:0000256" key="6">
    <source>
        <dbReference type="ARBA" id="ARBA00047745"/>
    </source>
</evidence>
<dbReference type="RefSeq" id="WP_370595839.1">
    <property type="nucleotide sequence ID" value="NZ_JALBUR010000008.1"/>
</dbReference>
<dbReference type="PROSITE" id="PS00584">
    <property type="entry name" value="PFKB_KINASES_2"/>
    <property type="match status" value="1"/>
</dbReference>
<comment type="similarity">
    <text evidence="7">Belongs to the carbohydrate kinase PfkB family. LacC subfamily.</text>
</comment>
<evidence type="ECO:0000313" key="11">
    <source>
        <dbReference type="Proteomes" id="UP001286174"/>
    </source>
</evidence>
<dbReference type="GO" id="GO:0005829">
    <property type="term" value="C:cytosol"/>
    <property type="evidence" value="ECO:0007669"/>
    <property type="project" value="TreeGrafter"/>
</dbReference>
<comment type="caution">
    <text evidence="10">The sequence shown here is derived from an EMBL/GenBank/DDBJ whole genome shotgun (WGS) entry which is preliminary data.</text>
</comment>
<comment type="similarity">
    <text evidence="1">Belongs to the carbohydrate kinase pfkB family.</text>
</comment>
<comment type="catalytic activity">
    <reaction evidence="6 8">
        <text>beta-D-fructose 1-phosphate + ATP = beta-D-fructose 1,6-bisphosphate + ADP + H(+)</text>
        <dbReference type="Rhea" id="RHEA:14213"/>
        <dbReference type="ChEBI" id="CHEBI:15378"/>
        <dbReference type="ChEBI" id="CHEBI:30616"/>
        <dbReference type="ChEBI" id="CHEBI:32966"/>
        <dbReference type="ChEBI" id="CHEBI:138881"/>
        <dbReference type="ChEBI" id="CHEBI:456216"/>
        <dbReference type="EC" id="2.7.1.56"/>
    </reaction>
</comment>
<evidence type="ECO:0000313" key="10">
    <source>
        <dbReference type="EMBL" id="MDX8419399.1"/>
    </source>
</evidence>